<dbReference type="InterPro" id="IPR036737">
    <property type="entry name" value="OmpA-like_sf"/>
</dbReference>
<feature type="signal peptide" evidence="6">
    <location>
        <begin position="1"/>
        <end position="19"/>
    </location>
</feature>
<dbReference type="SUPFAM" id="SSF103088">
    <property type="entry name" value="OmpA-like"/>
    <property type="match status" value="1"/>
</dbReference>
<evidence type="ECO:0000256" key="6">
    <source>
        <dbReference type="SAM" id="SignalP"/>
    </source>
</evidence>
<reference evidence="8 9" key="1">
    <citation type="submission" date="2018-09" db="EMBL/GenBank/DDBJ databases">
        <title>YIM 75507 draft genome.</title>
        <authorList>
            <person name="Tang S."/>
            <person name="Feng Y."/>
        </authorList>
    </citation>
    <scope>NUCLEOTIDE SEQUENCE [LARGE SCALE GENOMIC DNA]</scope>
    <source>
        <strain evidence="8 9">YIM 75507</strain>
    </source>
</reference>
<feature type="domain" description="OmpA-like" evidence="7">
    <location>
        <begin position="243"/>
        <end position="368"/>
    </location>
</feature>
<organism evidence="8 9">
    <name type="scientific">Bailinhaonella thermotolerans</name>
    <dbReference type="NCBI Taxonomy" id="1070861"/>
    <lineage>
        <taxon>Bacteria</taxon>
        <taxon>Bacillati</taxon>
        <taxon>Actinomycetota</taxon>
        <taxon>Actinomycetes</taxon>
        <taxon>Streptosporangiales</taxon>
        <taxon>Streptosporangiaceae</taxon>
        <taxon>Bailinhaonella</taxon>
    </lineage>
</organism>
<accession>A0A3A4AEN5</accession>
<evidence type="ECO:0000256" key="1">
    <source>
        <dbReference type="ARBA" id="ARBA00004442"/>
    </source>
</evidence>
<comment type="caution">
    <text evidence="8">The sequence shown here is derived from an EMBL/GenBank/DDBJ whole genome shotgun (WGS) entry which is preliminary data.</text>
</comment>
<proteinExistence type="predicted"/>
<dbReference type="PRINTS" id="PR01021">
    <property type="entry name" value="OMPADOMAIN"/>
</dbReference>
<evidence type="ECO:0000313" key="9">
    <source>
        <dbReference type="Proteomes" id="UP000265768"/>
    </source>
</evidence>
<protein>
    <submittedName>
        <fullName evidence="8">OmpA family protein</fullName>
    </submittedName>
</protein>
<dbReference type="PANTHER" id="PTHR30329">
    <property type="entry name" value="STATOR ELEMENT OF FLAGELLAR MOTOR COMPLEX"/>
    <property type="match status" value="1"/>
</dbReference>
<dbReference type="InterPro" id="IPR006664">
    <property type="entry name" value="OMP_bac"/>
</dbReference>
<dbReference type="GO" id="GO:0009279">
    <property type="term" value="C:cell outer membrane"/>
    <property type="evidence" value="ECO:0007669"/>
    <property type="project" value="UniProtKB-SubCell"/>
</dbReference>
<evidence type="ECO:0000256" key="4">
    <source>
        <dbReference type="PROSITE-ProRule" id="PRU00473"/>
    </source>
</evidence>
<dbReference type="PROSITE" id="PS51123">
    <property type="entry name" value="OMPA_2"/>
    <property type="match status" value="1"/>
</dbReference>
<dbReference type="InterPro" id="IPR006665">
    <property type="entry name" value="OmpA-like"/>
</dbReference>
<evidence type="ECO:0000256" key="2">
    <source>
        <dbReference type="ARBA" id="ARBA00023136"/>
    </source>
</evidence>
<feature type="compositionally biased region" description="Low complexity" evidence="5">
    <location>
        <begin position="376"/>
        <end position="391"/>
    </location>
</feature>
<evidence type="ECO:0000259" key="7">
    <source>
        <dbReference type="PROSITE" id="PS51123"/>
    </source>
</evidence>
<dbReference type="AlphaFoldDB" id="A0A3A4AEN5"/>
<feature type="region of interest" description="Disordered" evidence="5">
    <location>
        <begin position="369"/>
        <end position="394"/>
    </location>
</feature>
<evidence type="ECO:0000313" key="8">
    <source>
        <dbReference type="EMBL" id="RJL27115.1"/>
    </source>
</evidence>
<dbReference type="PROSITE" id="PS51257">
    <property type="entry name" value="PROKAR_LIPOPROTEIN"/>
    <property type="match status" value="1"/>
</dbReference>
<keyword evidence="3" id="KW-0998">Cell outer membrane</keyword>
<feature type="region of interest" description="Disordered" evidence="5">
    <location>
        <begin position="28"/>
        <end position="59"/>
    </location>
</feature>
<dbReference type="Pfam" id="PF00691">
    <property type="entry name" value="OmpA"/>
    <property type="match status" value="1"/>
</dbReference>
<feature type="chain" id="PRO_5038588733" evidence="6">
    <location>
        <begin position="20"/>
        <end position="531"/>
    </location>
</feature>
<evidence type="ECO:0000256" key="3">
    <source>
        <dbReference type="ARBA" id="ARBA00023237"/>
    </source>
</evidence>
<dbReference type="Proteomes" id="UP000265768">
    <property type="component" value="Unassembled WGS sequence"/>
</dbReference>
<keyword evidence="2 4" id="KW-0472">Membrane</keyword>
<feature type="compositionally biased region" description="Low complexity" evidence="5">
    <location>
        <begin position="34"/>
        <end position="46"/>
    </location>
</feature>
<keyword evidence="6" id="KW-0732">Signal</keyword>
<gene>
    <name evidence="8" type="ORF">D5H75_25215</name>
</gene>
<dbReference type="PANTHER" id="PTHR30329:SF21">
    <property type="entry name" value="LIPOPROTEIN YIAD-RELATED"/>
    <property type="match status" value="1"/>
</dbReference>
<name>A0A3A4AEN5_9ACTN</name>
<comment type="subcellular location">
    <subcellularLocation>
        <location evidence="1">Cell outer membrane</location>
    </subcellularLocation>
</comment>
<dbReference type="EMBL" id="QZEY01000011">
    <property type="protein sequence ID" value="RJL27115.1"/>
    <property type="molecule type" value="Genomic_DNA"/>
</dbReference>
<dbReference type="InterPro" id="IPR050330">
    <property type="entry name" value="Bact_OuterMem_StrucFunc"/>
</dbReference>
<feature type="region of interest" description="Disordered" evidence="5">
    <location>
        <begin position="182"/>
        <end position="208"/>
    </location>
</feature>
<keyword evidence="9" id="KW-1185">Reference proteome</keyword>
<sequence length="531" mass="56666">MRWMIRKALSISSAALALAACASAPSTEGRLKAQGDPGARAGAPAGAPAPPAGKGYAREGLTGLPAEPYRVEVQTVERQGGHTLLTMEIVLLLTENTSGQAAFGDGLSGTDFSRFALLDPVAKKAYSPLLEKEGGAAYGTRRDYWIHPGVRYQVQVYFPALPAGTGRITVLAPGSLGEYAGIPVTEGTPRPVPTATSTRGSDAPPPGSVVRWPVTPPSGTPWSQVADLHELVEHPQKSTVNEGSTETVALRTDVLFAFDKAELSPKAAAVLDEVAAETRLRADPAKPPVIIEGHTDGKGGDSYNLPLSVRRAEAVRAHLERRLGSEYTYKTAGKGAAEPIAPNTVEGKDNPEGRARNRRVEISYRIRDHKPGATVSPGPSAGAGQGSARASAFRRDDGQVVGSLRRKTCCTELRLDVRPFYRDGSYLVGVYDVVNVGGGDHNVVYTPFADIAHHWSDRAAFGRLTVVDPRTKSRYYSVRTGKERHVEGELLFLPRGKTNRIFVYYPAPPDAVTALTLDGGELGRVGNVPIR</sequence>
<evidence type="ECO:0000256" key="5">
    <source>
        <dbReference type="SAM" id="MobiDB-lite"/>
    </source>
</evidence>
<dbReference type="CDD" id="cd07185">
    <property type="entry name" value="OmpA_C-like"/>
    <property type="match status" value="1"/>
</dbReference>
<dbReference type="Gene3D" id="3.30.1330.60">
    <property type="entry name" value="OmpA-like domain"/>
    <property type="match status" value="1"/>
</dbReference>